<gene>
    <name evidence="1" type="ORF">NCTC11388_02532</name>
</gene>
<dbReference type="RefSeq" id="WP_002998565.1">
    <property type="nucleotide sequence ID" value="NZ_CP068082.1"/>
</dbReference>
<dbReference type="Proteomes" id="UP000254893">
    <property type="component" value="Unassembled WGS sequence"/>
</dbReference>
<protein>
    <submittedName>
        <fullName evidence="1">Uncharacterized protein</fullName>
    </submittedName>
</protein>
<organism evidence="1 2">
    <name type="scientific">Sphingobacterium spiritivorum</name>
    <name type="common">Flavobacterium spiritivorum</name>
    <dbReference type="NCBI Taxonomy" id="258"/>
    <lineage>
        <taxon>Bacteria</taxon>
        <taxon>Pseudomonadati</taxon>
        <taxon>Bacteroidota</taxon>
        <taxon>Sphingobacteriia</taxon>
        <taxon>Sphingobacteriales</taxon>
        <taxon>Sphingobacteriaceae</taxon>
        <taxon>Sphingobacterium</taxon>
    </lineage>
</organism>
<proteinExistence type="predicted"/>
<sequence>MENHIENTEETALNVPGLIILIGVIFGALTVLAWNLSILGAIGGAIGGFIFAVIFISFLLKGKPHDR</sequence>
<accession>A0A380CB68</accession>
<dbReference type="AlphaFoldDB" id="A0A380CB68"/>
<dbReference type="EMBL" id="UGYW01000002">
    <property type="protein sequence ID" value="SUJ15828.1"/>
    <property type="molecule type" value="Genomic_DNA"/>
</dbReference>
<evidence type="ECO:0000313" key="2">
    <source>
        <dbReference type="Proteomes" id="UP000254893"/>
    </source>
</evidence>
<reference evidence="1 2" key="1">
    <citation type="submission" date="2018-06" db="EMBL/GenBank/DDBJ databases">
        <authorList>
            <consortium name="Pathogen Informatics"/>
            <person name="Doyle S."/>
        </authorList>
    </citation>
    <scope>NUCLEOTIDE SEQUENCE [LARGE SCALE GENOMIC DNA]</scope>
    <source>
        <strain evidence="1 2">NCTC11388</strain>
    </source>
</reference>
<name>A0A380CB68_SPHSI</name>
<dbReference type="GeneID" id="95428801"/>
<evidence type="ECO:0000313" key="1">
    <source>
        <dbReference type="EMBL" id="SUJ15828.1"/>
    </source>
</evidence>